<accession>A0A5N6WHY3</accession>
<sequence length="332" mass="38812">MSDQTRPSSPDSYNGFFYHKSWSEPWASSDFSPDQGIVKFYDRLESQPWWDKTLSRQFLKRSVHWGQGWPWGYFIYRTAYGSDEDWNQALAKLNRYIHCTIRYDDDREPAEIVWEGCKNVINDDKQLLEGASPVKVRQLFQDWVERHPDYNHRSTPRSAFCLMIDDHALQSILASPEPCLETKNWITKKTGYVILIDRYFPDKGYRHEPYNVGWVRLKIGGIWPFSRSWDVVEFDERYPAIGRPGLIPYYDGYETWVEDVNGQKVTDVDSSGDEGEEDEDDDDLESGYGVHDIYQYLREGFESELIQCAVPHGNCCMTSRLISLSCHCNVTV</sequence>
<name>A0A5N6WHY3_9EURO</name>
<evidence type="ECO:0000313" key="3">
    <source>
        <dbReference type="Proteomes" id="UP000325433"/>
    </source>
</evidence>
<evidence type="ECO:0000256" key="1">
    <source>
        <dbReference type="SAM" id="MobiDB-lite"/>
    </source>
</evidence>
<evidence type="ECO:0000313" key="2">
    <source>
        <dbReference type="EMBL" id="KAE8319956.1"/>
    </source>
</evidence>
<feature type="region of interest" description="Disordered" evidence="1">
    <location>
        <begin position="265"/>
        <end position="287"/>
    </location>
</feature>
<proteinExistence type="predicted"/>
<keyword evidence="3" id="KW-1185">Reference proteome</keyword>
<dbReference type="EMBL" id="ML738293">
    <property type="protein sequence ID" value="KAE8319956.1"/>
    <property type="molecule type" value="Genomic_DNA"/>
</dbReference>
<feature type="compositionally biased region" description="Acidic residues" evidence="1">
    <location>
        <begin position="270"/>
        <end position="285"/>
    </location>
</feature>
<reference evidence="3" key="1">
    <citation type="submission" date="2019-04" db="EMBL/GenBank/DDBJ databases">
        <title>Friends and foes A comparative genomics studyof 23 Aspergillus species from section Flavi.</title>
        <authorList>
            <consortium name="DOE Joint Genome Institute"/>
            <person name="Kjaerbolling I."/>
            <person name="Vesth T."/>
            <person name="Frisvad J.C."/>
            <person name="Nybo J.L."/>
            <person name="Theobald S."/>
            <person name="Kildgaard S."/>
            <person name="Isbrandt T."/>
            <person name="Kuo A."/>
            <person name="Sato A."/>
            <person name="Lyhne E.K."/>
            <person name="Kogle M.E."/>
            <person name="Wiebenga A."/>
            <person name="Kun R.S."/>
            <person name="Lubbers R.J."/>
            <person name="Makela M.R."/>
            <person name="Barry K."/>
            <person name="Chovatia M."/>
            <person name="Clum A."/>
            <person name="Daum C."/>
            <person name="Haridas S."/>
            <person name="He G."/>
            <person name="LaButti K."/>
            <person name="Lipzen A."/>
            <person name="Mondo S."/>
            <person name="Riley R."/>
            <person name="Salamov A."/>
            <person name="Simmons B.A."/>
            <person name="Magnuson J.K."/>
            <person name="Henrissat B."/>
            <person name="Mortensen U.H."/>
            <person name="Larsen T.O."/>
            <person name="Devries R.P."/>
            <person name="Grigoriev I.V."/>
            <person name="Machida M."/>
            <person name="Baker S.E."/>
            <person name="Andersen M.R."/>
        </authorList>
    </citation>
    <scope>NUCLEOTIDE SEQUENCE [LARGE SCALE GENOMIC DNA]</scope>
    <source>
        <strain evidence="3">CBS 130015</strain>
    </source>
</reference>
<dbReference type="AlphaFoldDB" id="A0A5N6WHY3"/>
<gene>
    <name evidence="2" type="ORF">BDV41DRAFT_177048</name>
</gene>
<dbReference type="Proteomes" id="UP000325433">
    <property type="component" value="Unassembled WGS sequence"/>
</dbReference>
<protein>
    <submittedName>
        <fullName evidence="2">Uncharacterized protein</fullName>
    </submittedName>
</protein>
<organism evidence="2 3">
    <name type="scientific">Aspergillus transmontanensis</name>
    <dbReference type="NCBI Taxonomy" id="1034304"/>
    <lineage>
        <taxon>Eukaryota</taxon>
        <taxon>Fungi</taxon>
        <taxon>Dikarya</taxon>
        <taxon>Ascomycota</taxon>
        <taxon>Pezizomycotina</taxon>
        <taxon>Eurotiomycetes</taxon>
        <taxon>Eurotiomycetidae</taxon>
        <taxon>Eurotiales</taxon>
        <taxon>Aspergillaceae</taxon>
        <taxon>Aspergillus</taxon>
        <taxon>Aspergillus subgen. Circumdati</taxon>
    </lineage>
</organism>